<evidence type="ECO:0000313" key="19">
    <source>
        <dbReference type="Proteomes" id="UP000320475"/>
    </source>
</evidence>
<evidence type="ECO:0000256" key="9">
    <source>
        <dbReference type="ARBA" id="ARBA00022776"/>
    </source>
</evidence>
<evidence type="ECO:0000256" key="13">
    <source>
        <dbReference type="ARBA" id="ARBA00023242"/>
    </source>
</evidence>
<dbReference type="GO" id="GO:0006325">
    <property type="term" value="P:chromatin organization"/>
    <property type="evidence" value="ECO:0007669"/>
    <property type="project" value="UniProtKB-KW"/>
</dbReference>
<keyword evidence="14" id="KW-0131">Cell cycle</keyword>
<dbReference type="PANTHER" id="PTHR15189:SF7">
    <property type="entry name" value="BRISC AND BRCA1-A COMPLEX MEMBER 2"/>
    <property type="match status" value="1"/>
</dbReference>
<dbReference type="PANTHER" id="PTHR15189">
    <property type="entry name" value="BRISC AND BRCA1-A COMPLEX MEMBER 2"/>
    <property type="match status" value="1"/>
</dbReference>
<dbReference type="GO" id="GO:0006915">
    <property type="term" value="P:apoptotic process"/>
    <property type="evidence" value="ECO:0007669"/>
    <property type="project" value="UniProtKB-KW"/>
</dbReference>
<keyword evidence="6" id="KW-0053">Apoptosis</keyword>
<reference evidence="18 19" key="1">
    <citation type="journal article" date="2019" name="Sci. Rep.">
        <title>Comparative genomics of chytrid fungi reveal insights into the obligate biotrophic and pathogenic lifestyle of Synchytrium endobioticum.</title>
        <authorList>
            <person name="van de Vossenberg B.T.L.H."/>
            <person name="Warris S."/>
            <person name="Nguyen H.D.T."/>
            <person name="van Gent-Pelzer M.P.E."/>
            <person name="Joly D.L."/>
            <person name="van de Geest H.C."/>
            <person name="Bonants P.J.M."/>
            <person name="Smith D.S."/>
            <person name="Levesque C.A."/>
            <person name="van der Lee T.A.J."/>
        </authorList>
    </citation>
    <scope>NUCLEOTIDE SEQUENCE [LARGE SCALE GENOMIC DNA]</scope>
    <source>
        <strain evidence="18 19">LEV6574</strain>
    </source>
</reference>
<protein>
    <recommendedName>
        <fullName evidence="3">BRISC and BRCA1-A complex member 2</fullName>
    </recommendedName>
    <alternativeName>
        <fullName evidence="16">BRCA1-A complex subunit BRE</fullName>
    </alternativeName>
    <alternativeName>
        <fullName evidence="17">BRCA1/BRCA2-containing complex subunit 45</fullName>
    </alternativeName>
</protein>
<keyword evidence="12" id="KW-0234">DNA repair</keyword>
<keyword evidence="9" id="KW-0498">Mitosis</keyword>
<sequence length="422" mass="47384">MPSSSRSTPAQLTSTASSAVALYEATDVTLYKPFIQPHITAVLQYASHNPLFEIGYARPSSYNHVVAGHCTRFDVRVFYCGDARLICEVIYDPYGPEFPPDVILVSSNTASPDNQFVPLLNEIHPLVQWDAINPQCLLLALLRIRQLYSDSERTQVENLGVEKVKWDYEMLKHIPDMDCAIYDGGSLVKFQIPVSVPLEADDASSFRQSAPELKALITVAYHISNPATAAETSIILPHIIQQERELLFKTPLLEDDTLIIDFINNVERALVVSRDTFKERRDRRKAFMGFMAVTFDKHILEHDEGYMAFYIEIAAPGGVETNGNPVGASKENCHAIVAIHIPESFPRKPPVIFMIHPFMYRSAPADSQASAVYSNVHFPYQTELKFPYNHRDAAEMLGESVKNCLMDQVPAFHNEALRNGKP</sequence>
<proteinExistence type="inferred from homology"/>
<dbReference type="InterPro" id="IPR010358">
    <property type="entry name" value="BRE"/>
</dbReference>
<gene>
    <name evidence="18" type="ORF">SeLEV6574_g04081</name>
</gene>
<keyword evidence="5" id="KW-0132">Cell division</keyword>
<evidence type="ECO:0000256" key="4">
    <source>
        <dbReference type="ARBA" id="ARBA00022490"/>
    </source>
</evidence>
<keyword evidence="13" id="KW-0539">Nucleus</keyword>
<evidence type="ECO:0000256" key="2">
    <source>
        <dbReference type="ARBA" id="ARBA00004496"/>
    </source>
</evidence>
<evidence type="ECO:0000256" key="5">
    <source>
        <dbReference type="ARBA" id="ARBA00022618"/>
    </source>
</evidence>
<dbReference type="GO" id="GO:0051301">
    <property type="term" value="P:cell division"/>
    <property type="evidence" value="ECO:0007669"/>
    <property type="project" value="UniProtKB-KW"/>
</dbReference>
<dbReference type="GO" id="GO:0005737">
    <property type="term" value="C:cytoplasm"/>
    <property type="evidence" value="ECO:0007669"/>
    <property type="project" value="UniProtKB-SubCell"/>
</dbReference>
<keyword evidence="11" id="KW-0156">Chromatin regulator</keyword>
<dbReference type="Proteomes" id="UP000320475">
    <property type="component" value="Unassembled WGS sequence"/>
</dbReference>
<dbReference type="GO" id="GO:0070552">
    <property type="term" value="C:BRISC complex"/>
    <property type="evidence" value="ECO:0007669"/>
    <property type="project" value="InterPro"/>
</dbReference>
<evidence type="ECO:0000256" key="16">
    <source>
        <dbReference type="ARBA" id="ARBA00032491"/>
    </source>
</evidence>
<keyword evidence="7" id="KW-0677">Repeat</keyword>
<accession>A0A507D128</accession>
<comment type="subcellular location">
    <subcellularLocation>
        <location evidence="2">Cytoplasm</location>
    </subcellularLocation>
    <subcellularLocation>
        <location evidence="1">Nucleus</location>
    </subcellularLocation>
</comment>
<name>A0A507D128_9FUNG</name>
<evidence type="ECO:0000256" key="15">
    <source>
        <dbReference type="ARBA" id="ARBA00025766"/>
    </source>
</evidence>
<evidence type="ECO:0000256" key="17">
    <source>
        <dbReference type="ARBA" id="ARBA00032630"/>
    </source>
</evidence>
<dbReference type="VEuPathDB" id="FungiDB:SeMB42_g07897"/>
<evidence type="ECO:0000256" key="11">
    <source>
        <dbReference type="ARBA" id="ARBA00022853"/>
    </source>
</evidence>
<comment type="caution">
    <text evidence="18">The sequence shown here is derived from an EMBL/GenBank/DDBJ whole genome shotgun (WGS) entry which is preliminary data.</text>
</comment>
<evidence type="ECO:0000256" key="10">
    <source>
        <dbReference type="ARBA" id="ARBA00022786"/>
    </source>
</evidence>
<dbReference type="EMBL" id="QEAM01000155">
    <property type="protein sequence ID" value="TPX45097.1"/>
    <property type="molecule type" value="Genomic_DNA"/>
</dbReference>
<dbReference type="GO" id="GO:0006302">
    <property type="term" value="P:double-strand break repair"/>
    <property type="evidence" value="ECO:0007669"/>
    <property type="project" value="TreeGrafter"/>
</dbReference>
<keyword evidence="8" id="KW-0227">DNA damage</keyword>
<dbReference type="AlphaFoldDB" id="A0A507D128"/>
<evidence type="ECO:0000256" key="8">
    <source>
        <dbReference type="ARBA" id="ARBA00022763"/>
    </source>
</evidence>
<evidence type="ECO:0000256" key="12">
    <source>
        <dbReference type="ARBA" id="ARBA00023204"/>
    </source>
</evidence>
<evidence type="ECO:0000256" key="7">
    <source>
        <dbReference type="ARBA" id="ARBA00022737"/>
    </source>
</evidence>
<evidence type="ECO:0000256" key="1">
    <source>
        <dbReference type="ARBA" id="ARBA00004123"/>
    </source>
</evidence>
<evidence type="ECO:0000256" key="3">
    <source>
        <dbReference type="ARBA" id="ARBA00019438"/>
    </source>
</evidence>
<comment type="similarity">
    <text evidence="15">Belongs to the BABAM2 family.</text>
</comment>
<evidence type="ECO:0000256" key="14">
    <source>
        <dbReference type="ARBA" id="ARBA00023306"/>
    </source>
</evidence>
<dbReference type="Pfam" id="PF06113">
    <property type="entry name" value="BRE"/>
    <property type="match status" value="1"/>
</dbReference>
<keyword evidence="10" id="KW-0833">Ubl conjugation pathway</keyword>
<evidence type="ECO:0000313" key="18">
    <source>
        <dbReference type="EMBL" id="TPX45097.1"/>
    </source>
</evidence>
<organism evidence="18 19">
    <name type="scientific">Synchytrium endobioticum</name>
    <dbReference type="NCBI Taxonomy" id="286115"/>
    <lineage>
        <taxon>Eukaryota</taxon>
        <taxon>Fungi</taxon>
        <taxon>Fungi incertae sedis</taxon>
        <taxon>Chytridiomycota</taxon>
        <taxon>Chytridiomycota incertae sedis</taxon>
        <taxon>Chytridiomycetes</taxon>
        <taxon>Synchytriales</taxon>
        <taxon>Synchytriaceae</taxon>
        <taxon>Synchytrium</taxon>
    </lineage>
</organism>
<dbReference type="OrthoDB" id="538811at2759"/>
<keyword evidence="4" id="KW-0963">Cytoplasm</keyword>
<evidence type="ECO:0000256" key="6">
    <source>
        <dbReference type="ARBA" id="ARBA00022703"/>
    </source>
</evidence>